<dbReference type="InterPro" id="IPR004263">
    <property type="entry name" value="Exostosin"/>
</dbReference>
<dbReference type="Proteomes" id="UP000036987">
    <property type="component" value="Unassembled WGS sequence"/>
</dbReference>
<dbReference type="OrthoDB" id="1924787at2759"/>
<name>A0A0K9NRC2_ZOSMR</name>
<dbReference type="EMBL" id="LFYR01001802">
    <property type="protein sequence ID" value="KMZ59334.1"/>
    <property type="molecule type" value="Genomic_DNA"/>
</dbReference>
<dbReference type="PANTHER" id="PTHR11062">
    <property type="entry name" value="EXOSTOSIN HEPARAN SULFATE GLYCOSYLTRANSFERASE -RELATED"/>
    <property type="match status" value="1"/>
</dbReference>
<comment type="similarity">
    <text evidence="2">Belongs to the glycosyltransferase 47 family.</text>
</comment>
<proteinExistence type="inferred from homology"/>
<keyword evidence="6" id="KW-0472">Membrane</keyword>
<keyword evidence="6" id="KW-1133">Transmembrane helix</keyword>
<gene>
    <name evidence="8" type="ORF">ZOSMA_69G00300</name>
</gene>
<evidence type="ECO:0000256" key="5">
    <source>
        <dbReference type="ARBA" id="ARBA00023034"/>
    </source>
</evidence>
<organism evidence="8 9">
    <name type="scientific">Zostera marina</name>
    <name type="common">Eelgrass</name>
    <dbReference type="NCBI Taxonomy" id="29655"/>
    <lineage>
        <taxon>Eukaryota</taxon>
        <taxon>Viridiplantae</taxon>
        <taxon>Streptophyta</taxon>
        <taxon>Embryophyta</taxon>
        <taxon>Tracheophyta</taxon>
        <taxon>Spermatophyta</taxon>
        <taxon>Magnoliopsida</taxon>
        <taxon>Liliopsida</taxon>
        <taxon>Zosteraceae</taxon>
        <taxon>Zostera</taxon>
    </lineage>
</organism>
<evidence type="ECO:0000256" key="1">
    <source>
        <dbReference type="ARBA" id="ARBA00004323"/>
    </source>
</evidence>
<dbReference type="AlphaFoldDB" id="A0A0K9NRC2"/>
<evidence type="ECO:0000256" key="2">
    <source>
        <dbReference type="ARBA" id="ARBA00010271"/>
    </source>
</evidence>
<sequence>MARIFAAGGGSSINKSFLLKPRNMILALIPFLFLALLFQLFHFLFTTTDIVTAELSTSIPKSPYKIYLYDLPHRFTQGVVENYHLARNAEATPISSSYPGHQHSAEWYLFSDLLRSDRDGSYLSTVSDPKKAELFFVPFFSSLSLVVNPIGKEVGEYIDENMQEDLMDWLEGSEYWRRNGGRDHVFVCQDPNAMFKMLDKIKNSVLLISDFGRLKGNQASIVKDVVIPYSHRINRFKGDIGVETRGSLLFFMGNRFRKEGGKIRDSLFKILEEQKDVVIKHGTQSRVSRRLATQGMHSSKFCLHPAGDTPSACRLFDAIISLCIPVIISDYIELPFEDAIDYEKIAIFVDTETALVPGYLTNMLRKISTDRILQYQTQLQAVRHYFDYGHGNGAVHEIWRQISLKVPLIKLMINRDRRLVVRKSEGLDCSCLCSLQNGTTLFS</sequence>
<feature type="transmembrane region" description="Helical" evidence="6">
    <location>
        <begin position="25"/>
        <end position="45"/>
    </location>
</feature>
<dbReference type="InterPro" id="IPR040911">
    <property type="entry name" value="Exostosin_GT47"/>
</dbReference>
<dbReference type="GO" id="GO:0000139">
    <property type="term" value="C:Golgi membrane"/>
    <property type="evidence" value="ECO:0007669"/>
    <property type="project" value="UniProtKB-SubCell"/>
</dbReference>
<evidence type="ECO:0000256" key="6">
    <source>
        <dbReference type="SAM" id="Phobius"/>
    </source>
</evidence>
<reference evidence="9" key="1">
    <citation type="journal article" date="2016" name="Nature">
        <title>The genome of the seagrass Zostera marina reveals angiosperm adaptation to the sea.</title>
        <authorList>
            <person name="Olsen J.L."/>
            <person name="Rouze P."/>
            <person name="Verhelst B."/>
            <person name="Lin Y.-C."/>
            <person name="Bayer T."/>
            <person name="Collen J."/>
            <person name="Dattolo E."/>
            <person name="De Paoli E."/>
            <person name="Dittami S."/>
            <person name="Maumus F."/>
            <person name="Michel G."/>
            <person name="Kersting A."/>
            <person name="Lauritano C."/>
            <person name="Lohaus R."/>
            <person name="Toepel M."/>
            <person name="Tonon T."/>
            <person name="Vanneste K."/>
            <person name="Amirebrahimi M."/>
            <person name="Brakel J."/>
            <person name="Bostroem C."/>
            <person name="Chovatia M."/>
            <person name="Grimwood J."/>
            <person name="Jenkins J.W."/>
            <person name="Jueterbock A."/>
            <person name="Mraz A."/>
            <person name="Stam W.T."/>
            <person name="Tice H."/>
            <person name="Bornberg-Bauer E."/>
            <person name="Green P.J."/>
            <person name="Pearson G.A."/>
            <person name="Procaccini G."/>
            <person name="Duarte C.M."/>
            <person name="Schmutz J."/>
            <person name="Reusch T.B.H."/>
            <person name="Van de Peer Y."/>
        </authorList>
    </citation>
    <scope>NUCLEOTIDE SEQUENCE [LARGE SCALE GENOMIC DNA]</scope>
    <source>
        <strain evidence="9">cv. Finnish</strain>
    </source>
</reference>
<evidence type="ECO:0000256" key="4">
    <source>
        <dbReference type="ARBA" id="ARBA00022968"/>
    </source>
</evidence>
<dbReference type="GO" id="GO:0016757">
    <property type="term" value="F:glycosyltransferase activity"/>
    <property type="evidence" value="ECO:0007669"/>
    <property type="project" value="UniProtKB-KW"/>
</dbReference>
<dbReference type="OMA" id="MATRGMH"/>
<keyword evidence="8" id="KW-0808">Transferase</keyword>
<evidence type="ECO:0000313" key="9">
    <source>
        <dbReference type="Proteomes" id="UP000036987"/>
    </source>
</evidence>
<accession>A0A0K9NRC2</accession>
<protein>
    <submittedName>
        <fullName evidence="8">UDP-beta-L-Ara: arabinan alpha-1,5-L-arabinosyltransferase, family GT47</fullName>
    </submittedName>
</protein>
<comment type="caution">
    <text evidence="8">The sequence shown here is derived from an EMBL/GenBank/DDBJ whole genome shotgun (WGS) entry which is preliminary data.</text>
</comment>
<dbReference type="PANTHER" id="PTHR11062:SF50">
    <property type="entry name" value="ARABINOSYLTRANSFERASE ARAD1-RELATED"/>
    <property type="match status" value="1"/>
</dbReference>
<keyword evidence="6" id="KW-0812">Transmembrane</keyword>
<evidence type="ECO:0000313" key="8">
    <source>
        <dbReference type="EMBL" id="KMZ59334.1"/>
    </source>
</evidence>
<keyword evidence="4" id="KW-0735">Signal-anchor</keyword>
<evidence type="ECO:0000256" key="3">
    <source>
        <dbReference type="ARBA" id="ARBA00022676"/>
    </source>
</evidence>
<keyword evidence="9" id="KW-1185">Reference proteome</keyword>
<dbReference type="Pfam" id="PF03016">
    <property type="entry name" value="Exostosin_GT47"/>
    <property type="match status" value="1"/>
</dbReference>
<feature type="domain" description="Exostosin GT47" evidence="7">
    <location>
        <begin position="61"/>
        <end position="360"/>
    </location>
</feature>
<evidence type="ECO:0000259" key="7">
    <source>
        <dbReference type="Pfam" id="PF03016"/>
    </source>
</evidence>
<comment type="subcellular location">
    <subcellularLocation>
        <location evidence="1">Golgi apparatus membrane</location>
        <topology evidence="1">Single-pass type II membrane protein</topology>
    </subcellularLocation>
</comment>
<keyword evidence="5" id="KW-0333">Golgi apparatus</keyword>
<dbReference type="STRING" id="29655.A0A0K9NRC2"/>
<keyword evidence="3" id="KW-0328">Glycosyltransferase</keyword>